<dbReference type="SMART" id="SM00248">
    <property type="entry name" value="ANK"/>
    <property type="match status" value="10"/>
</dbReference>
<proteinExistence type="predicted"/>
<dbReference type="PANTHER" id="PTHR24198:SF165">
    <property type="entry name" value="ANKYRIN REPEAT-CONTAINING PROTEIN-RELATED"/>
    <property type="match status" value="1"/>
</dbReference>
<feature type="repeat" description="ANK" evidence="3">
    <location>
        <begin position="573"/>
        <end position="605"/>
    </location>
</feature>
<dbReference type="Gene3D" id="1.25.40.20">
    <property type="entry name" value="Ankyrin repeat-containing domain"/>
    <property type="match status" value="5"/>
</dbReference>
<dbReference type="GeneID" id="54359281"/>
<feature type="region of interest" description="Disordered" evidence="4">
    <location>
        <begin position="600"/>
        <end position="628"/>
    </location>
</feature>
<dbReference type="SUPFAM" id="SSF48403">
    <property type="entry name" value="Ankyrin repeat"/>
    <property type="match status" value="3"/>
</dbReference>
<feature type="region of interest" description="Disordered" evidence="4">
    <location>
        <begin position="1668"/>
        <end position="1702"/>
    </location>
</feature>
<gene>
    <name evidence="6" type="ORF">K489DRAFT_320719</name>
</gene>
<dbReference type="RefSeq" id="XP_033458934.1">
    <property type="nucleotide sequence ID" value="XM_033601481.1"/>
</dbReference>
<sequence>MASHVESVKIDLPTLPAKHDEFIPYLQSQHSRPVREVLEPFKAYDAELRKIFAQQPDHPAAQQPNILPLFAGHEQEVKVRARDLAAESVQEKEFYIMPLKDEQRRADGSPAIVSTIGDFRKNFNVFSESALVDLDWSNVVVAGSAVVTPLLAVPAQHAESKRTLREYYHEKLAPASDVDLFLYGLTEEQAKEKIIQIEQNIRDAILTETTTIRTKNAITIASQYPTRHIQIVLRIYNSVSEILTGFDVDCSCAAYDGKQVYASPRAIAAYITQTNVIDLSRRSPSYENRLSKYAHRGFEIYWPHLDRTKVDPTIFERSFGRTEGLARLLVLEKLPKSDDRDAYMDQRRAERGRPIIQRWLVNRHKMRGNIKDQWQDEVAEWVDQEEVSNYHTFTVPYGPKFHAKKIEKLLYTKDILLNAEWNTPKNRDVHLHRHPAFFGRAIDVFGDCCGTCPKPSTVEEDEVAEEENKIYINGDIRFIRDDPGRQTIGSFNPLSAEDWTDMAYVGNTARLCQAIVDGDAEYVRTWLEQDGNEPNTRDYTGRTPLHLAVAESTPEVVQILIDHGARLIARLVDGRTALHLAALRGNVEMVKALLQKSEANEEINEEKISARRAAHDEDEEDDEEDADIDMIEEDEADEDDDMDATTEHSMIKIKQVTPDADDRALQSDEDNDEPDVYDINILAWDSAASPLHLAIVNGHVDVVKCLIQEFGADVLLPIKLVDGYDKSPKAAILTLVLALQLPFAKAEEMTRALLQSGATTAQADLTGNTVLSYAVVEQPAMIDVLLDADKAGVDRAVNAFASPYNRWTFSFQNAFLHAIEAKDSLTALKLLSCGAKPYVDIVECMKYYESKEDLDSWQRNKPRSDFERQIDQPIICAVHEELPSLVRILLEFHGIDVNTLSREGFAAVTAGQNNRDRGESLLDVVRAKIKALKEWKHEPEKIDAPFALGNDEQYLSGHKAGSYAHWSVRQQISDGKKEYERAKETFDERNASINDQTGVKEKQAVIASMLQEFEDIESLLKAKGAKTFAELHPDIPLGSNDIWNPGYQPWKPEAPKPFKVCFKFGSTSIEQEWTETAERFLRLFEASWDGDIHLVKELTLSTWKNSDGEEQPPLKIATGDQSNFTPFSLAVLRGHLQLATVIMEIAQAQYVPEDAPVKKHYRLDGGVREYWSEDSDGSEVGGDDEIRLYSELVDQQFTIETIGQVSTQVKSKVKPLTLLEKAFPAHKFIDIPPSPTAPTPEPCKESGSNPWSLIQYALHKEDITLLRYLLQLGEQYLRTESQNDDDGPKTFYTISDNDYSNAILVDKPQIMAEIITRTGVGLSFERLAKDSGVKPKDKPKTYLGLSVYGKKRKAWAEAGRRSMRQDNIDDPTPPLLHACHVSALANIEWFSSDAPIRCYQEFATKHEEDKRIKLLAEAPGGFTATVQRFLDARSHLALHCCVLGLKEGPHSARVLRYLIKVMPDNIDTKSSNGRTALSIAFQLKHFELAKILIEAGADQTCRDVEGRNLLHHVLALNMKKEEWEIVLPKVFELLDARLLPTLFAERTSAGCGTHSPLSLWTCRFAEAKEFNSARSWVLEYLLRFSEASTTLNFVDGAGHTPLHNAVQKSDWDIARIILGNNPGLLLREDSTGRTPLEIVEDQEIGKIVGNPVPLGSDWNRRNRTARARGLPSDWGSDLVEQSPKSFVPAEEGDDPESGESDRLKTLRLLRETFAELQRQGQAKRKLVTLNEANEVARRLAATKAGSKPAQEENDPNEDDGDEDKKKSPVPKDEVELWLC</sequence>
<dbReference type="Pfam" id="PF12796">
    <property type="entry name" value="Ank_2"/>
    <property type="match status" value="1"/>
</dbReference>
<feature type="repeat" description="ANK" evidence="3">
    <location>
        <begin position="686"/>
        <end position="708"/>
    </location>
</feature>
<dbReference type="PROSITE" id="PS50297">
    <property type="entry name" value="ANK_REP_REGION"/>
    <property type="match status" value="4"/>
</dbReference>
<evidence type="ECO:0000256" key="3">
    <source>
        <dbReference type="PROSITE-ProRule" id="PRU00023"/>
    </source>
</evidence>
<keyword evidence="2 3" id="KW-0040">ANK repeat</keyword>
<dbReference type="PANTHER" id="PTHR24198">
    <property type="entry name" value="ANKYRIN REPEAT AND PROTEIN KINASE DOMAIN-CONTAINING PROTEIN"/>
    <property type="match status" value="1"/>
</dbReference>
<feature type="repeat" description="ANK" evidence="3">
    <location>
        <begin position="540"/>
        <end position="567"/>
    </location>
</feature>
<feature type="repeat" description="ANK" evidence="3">
    <location>
        <begin position="1472"/>
        <end position="1504"/>
    </location>
</feature>
<dbReference type="OrthoDB" id="539213at2759"/>
<reference evidence="6" key="2">
    <citation type="submission" date="2020-04" db="EMBL/GenBank/DDBJ databases">
        <authorList>
            <consortium name="NCBI Genome Project"/>
        </authorList>
    </citation>
    <scope>NUCLEOTIDE SEQUENCE</scope>
    <source>
        <strain evidence="6">CBS 342.82</strain>
    </source>
</reference>
<evidence type="ECO:0000313" key="5">
    <source>
        <dbReference type="Proteomes" id="UP000504637"/>
    </source>
</evidence>
<accession>A0A6J3M1W9</accession>
<feature type="compositionally biased region" description="Basic and acidic residues" evidence="4">
    <location>
        <begin position="1762"/>
        <end position="1779"/>
    </location>
</feature>
<protein>
    <submittedName>
        <fullName evidence="6">Ankyrin</fullName>
    </submittedName>
</protein>
<dbReference type="InterPro" id="IPR036770">
    <property type="entry name" value="Ankyrin_rpt-contain_sf"/>
</dbReference>
<reference evidence="6" key="1">
    <citation type="submission" date="2020-01" db="EMBL/GenBank/DDBJ databases">
        <authorList>
            <consortium name="DOE Joint Genome Institute"/>
            <person name="Haridas S."/>
            <person name="Albert R."/>
            <person name="Binder M."/>
            <person name="Bloem J."/>
            <person name="Labutti K."/>
            <person name="Salamov A."/>
            <person name="Andreopoulos B."/>
            <person name="Baker S.E."/>
            <person name="Barry K."/>
            <person name="Bills G."/>
            <person name="Bluhm B.H."/>
            <person name="Cannon C."/>
            <person name="Castanera R."/>
            <person name="Culley D.E."/>
            <person name="Daum C."/>
            <person name="Ezra D."/>
            <person name="Gonzalez J.B."/>
            <person name="Henrissat B."/>
            <person name="Kuo A."/>
            <person name="Liang C."/>
            <person name="Lipzen A."/>
            <person name="Lutzoni F."/>
            <person name="Magnuson J."/>
            <person name="Mondo S."/>
            <person name="Nolan M."/>
            <person name="Ohm R."/>
            <person name="Pangilinan J."/>
            <person name="Park H.-J."/>
            <person name="Ramirez L."/>
            <person name="Alfaro M."/>
            <person name="Sun H."/>
            <person name="Tritt A."/>
            <person name="Yoshinaga Y."/>
            <person name="Zwiers L.-H."/>
            <person name="Turgeon B.G."/>
            <person name="Goodwin S.B."/>
            <person name="Spatafora J.W."/>
            <person name="Crous P.W."/>
            <person name="Grigoriev I.V."/>
        </authorList>
    </citation>
    <scope>NUCLEOTIDE SEQUENCE</scope>
    <source>
        <strain evidence="6">CBS 342.82</strain>
    </source>
</reference>
<feature type="repeat" description="ANK" evidence="3">
    <location>
        <begin position="1597"/>
        <end position="1629"/>
    </location>
</feature>
<keyword evidence="1" id="KW-0677">Repeat</keyword>
<dbReference type="Pfam" id="PF26128">
    <property type="entry name" value="Gad2"/>
    <property type="match status" value="1"/>
</dbReference>
<feature type="region of interest" description="Disordered" evidence="4">
    <location>
        <begin position="1738"/>
        <end position="1779"/>
    </location>
</feature>
<feature type="compositionally biased region" description="Basic and acidic residues" evidence="4">
    <location>
        <begin position="605"/>
        <end position="615"/>
    </location>
</feature>
<dbReference type="PRINTS" id="PR01415">
    <property type="entry name" value="ANKYRIN"/>
</dbReference>
<evidence type="ECO:0000256" key="2">
    <source>
        <dbReference type="ARBA" id="ARBA00023043"/>
    </source>
</evidence>
<name>A0A6J3M1W9_9PEZI</name>
<evidence type="ECO:0000256" key="4">
    <source>
        <dbReference type="SAM" id="MobiDB-lite"/>
    </source>
</evidence>
<organism evidence="6">
    <name type="scientific">Dissoconium aciculare CBS 342.82</name>
    <dbReference type="NCBI Taxonomy" id="1314786"/>
    <lineage>
        <taxon>Eukaryota</taxon>
        <taxon>Fungi</taxon>
        <taxon>Dikarya</taxon>
        <taxon>Ascomycota</taxon>
        <taxon>Pezizomycotina</taxon>
        <taxon>Dothideomycetes</taxon>
        <taxon>Dothideomycetidae</taxon>
        <taxon>Mycosphaerellales</taxon>
        <taxon>Dissoconiaceae</taxon>
        <taxon>Dissoconium</taxon>
    </lineage>
</organism>
<keyword evidence="5" id="KW-1185">Reference proteome</keyword>
<feature type="compositionally biased region" description="Acidic residues" evidence="4">
    <location>
        <begin position="1751"/>
        <end position="1761"/>
    </location>
</feature>
<reference evidence="6" key="3">
    <citation type="submission" date="2025-08" db="UniProtKB">
        <authorList>
            <consortium name="RefSeq"/>
        </authorList>
    </citation>
    <scope>IDENTIFICATION</scope>
    <source>
        <strain evidence="6">CBS 342.82</strain>
    </source>
</reference>
<feature type="region of interest" description="Disordered" evidence="4">
    <location>
        <begin position="649"/>
        <end position="672"/>
    </location>
</feature>
<evidence type="ECO:0000313" key="6">
    <source>
        <dbReference type="RefSeq" id="XP_033458934.1"/>
    </source>
</evidence>
<dbReference type="Proteomes" id="UP000504637">
    <property type="component" value="Unplaced"/>
</dbReference>
<dbReference type="InterPro" id="IPR002110">
    <property type="entry name" value="Ankyrin_rpt"/>
</dbReference>
<evidence type="ECO:0000256" key="1">
    <source>
        <dbReference type="ARBA" id="ARBA00022737"/>
    </source>
</evidence>
<feature type="compositionally biased region" description="Acidic residues" evidence="4">
    <location>
        <begin position="616"/>
        <end position="628"/>
    </location>
</feature>
<dbReference type="Pfam" id="PF00023">
    <property type="entry name" value="Ank"/>
    <property type="match status" value="2"/>
</dbReference>
<dbReference type="PROSITE" id="PS50088">
    <property type="entry name" value="ANK_REPEAT"/>
    <property type="match status" value="5"/>
</dbReference>